<dbReference type="PIRSF" id="PIRSF006066">
    <property type="entry name" value="HI0050"/>
    <property type="match status" value="1"/>
</dbReference>
<proteinExistence type="predicted"/>
<keyword evidence="4 7" id="KW-0812">Transmembrane</keyword>
<dbReference type="EMBL" id="FQZM01000006">
    <property type="protein sequence ID" value="SHI54547.1"/>
    <property type="molecule type" value="Genomic_DNA"/>
</dbReference>
<feature type="transmembrane region" description="Helical" evidence="7">
    <location>
        <begin position="170"/>
        <end position="192"/>
    </location>
</feature>
<name>A0A1M6C0N6_9FIRM</name>
<feature type="domain" description="TRAP C4-dicarboxylate transport system permease DctM subunit" evidence="8">
    <location>
        <begin position="6"/>
        <end position="415"/>
    </location>
</feature>
<dbReference type="OrthoDB" id="9772674at2"/>
<evidence type="ECO:0000256" key="6">
    <source>
        <dbReference type="ARBA" id="ARBA00023136"/>
    </source>
</evidence>
<evidence type="ECO:0000256" key="4">
    <source>
        <dbReference type="ARBA" id="ARBA00022692"/>
    </source>
</evidence>
<dbReference type="AlphaFoldDB" id="A0A1M6C0N6"/>
<dbReference type="GO" id="GO:0022857">
    <property type="term" value="F:transmembrane transporter activity"/>
    <property type="evidence" value="ECO:0007669"/>
    <property type="project" value="TreeGrafter"/>
</dbReference>
<protein>
    <submittedName>
        <fullName evidence="9">C4-dicarboxylate transporter, DctM subunit</fullName>
    </submittedName>
</protein>
<keyword evidence="6 7" id="KW-0472">Membrane</keyword>
<sequence length="425" mass="45456">MGWLIFLCFAILVLLNVPIAYSLILSSVIYIWVTHSVPVHVVAQKMFTAVDTFPIMAVPFFMIAGNLMEKGGISRRLINFASKLVGSLPGGLGMVTILASMFFAAISGSGPATVAAIGSIMIPAMIKAKYDEGFATAVQATSGYIGVIIPPSIPMVTFGVVTGVSIGSLFLAGFLPGILIGLCLMAVTYVVAKRNGYVERQTVSLKELLVAFKEAALALLMPVIILGGIYGGVFTPTEAANVAVVYAIIVGVFVYKELTWKEVFQIISRSSISSAIVLLIISTAAVFGLILTREMIPNQVASMMLEIAGNKYVLLLLINIMLLIVGTFMETNAAIIILAPIFYPVVVQMGIDPIHFGLLMVVNLAIGMITPPLGVNLFVASSMTKLPIERIVKANWGFLIASLIALLLITYFPSISLLLPKIFMK</sequence>
<evidence type="ECO:0000256" key="5">
    <source>
        <dbReference type="ARBA" id="ARBA00022989"/>
    </source>
</evidence>
<dbReference type="Proteomes" id="UP000184529">
    <property type="component" value="Unassembled WGS sequence"/>
</dbReference>
<keyword evidence="3" id="KW-0997">Cell inner membrane</keyword>
<accession>A0A1M6C0N6</accession>
<reference evidence="10" key="1">
    <citation type="submission" date="2016-11" db="EMBL/GenBank/DDBJ databases">
        <authorList>
            <person name="Varghese N."/>
            <person name="Submissions S."/>
        </authorList>
    </citation>
    <scope>NUCLEOTIDE SEQUENCE [LARGE SCALE GENOMIC DNA]</scope>
    <source>
        <strain evidence="10">DSM 16057</strain>
    </source>
</reference>
<feature type="transmembrane region" description="Helical" evidence="7">
    <location>
        <begin position="354"/>
        <end position="374"/>
    </location>
</feature>
<evidence type="ECO:0000256" key="3">
    <source>
        <dbReference type="ARBA" id="ARBA00022519"/>
    </source>
</evidence>
<evidence type="ECO:0000256" key="2">
    <source>
        <dbReference type="ARBA" id="ARBA00022475"/>
    </source>
</evidence>
<dbReference type="Pfam" id="PF06808">
    <property type="entry name" value="DctM"/>
    <property type="match status" value="1"/>
</dbReference>
<evidence type="ECO:0000256" key="7">
    <source>
        <dbReference type="SAM" id="Phobius"/>
    </source>
</evidence>
<evidence type="ECO:0000256" key="1">
    <source>
        <dbReference type="ARBA" id="ARBA00004429"/>
    </source>
</evidence>
<feature type="transmembrane region" description="Helical" evidence="7">
    <location>
        <begin position="46"/>
        <end position="68"/>
    </location>
</feature>
<keyword evidence="5 7" id="KW-1133">Transmembrane helix</keyword>
<feature type="transmembrane region" description="Helical" evidence="7">
    <location>
        <begin position="270"/>
        <end position="292"/>
    </location>
</feature>
<feature type="transmembrane region" description="Helical" evidence="7">
    <location>
        <begin position="80"/>
        <end position="106"/>
    </location>
</feature>
<dbReference type="RefSeq" id="WP_072867239.1">
    <property type="nucleotide sequence ID" value="NZ_FQZM01000006.1"/>
</dbReference>
<dbReference type="InterPro" id="IPR010656">
    <property type="entry name" value="DctM"/>
</dbReference>
<evidence type="ECO:0000259" key="8">
    <source>
        <dbReference type="Pfam" id="PF06808"/>
    </source>
</evidence>
<keyword evidence="2" id="KW-1003">Cell membrane</keyword>
<dbReference type="PANTHER" id="PTHR33362">
    <property type="entry name" value="SIALIC ACID TRAP TRANSPORTER PERMEASE PROTEIN SIAT-RELATED"/>
    <property type="match status" value="1"/>
</dbReference>
<evidence type="ECO:0000313" key="10">
    <source>
        <dbReference type="Proteomes" id="UP000184529"/>
    </source>
</evidence>
<dbReference type="PANTHER" id="PTHR33362:SF3">
    <property type="entry name" value="SIALIC ACID TRAP TRANSPORTER PERMEASE PROTEIN SIAT"/>
    <property type="match status" value="1"/>
</dbReference>
<feature type="transmembrane region" description="Helical" evidence="7">
    <location>
        <begin position="142"/>
        <end position="164"/>
    </location>
</feature>
<feature type="transmembrane region" description="Helical" evidence="7">
    <location>
        <begin position="394"/>
        <end position="419"/>
    </location>
</feature>
<evidence type="ECO:0000313" key="9">
    <source>
        <dbReference type="EMBL" id="SHI54547.1"/>
    </source>
</evidence>
<dbReference type="InterPro" id="IPR004681">
    <property type="entry name" value="TRAP_DctM"/>
</dbReference>
<keyword evidence="10" id="KW-1185">Reference proteome</keyword>
<feature type="transmembrane region" description="Helical" evidence="7">
    <location>
        <begin position="212"/>
        <end position="233"/>
    </location>
</feature>
<dbReference type="GO" id="GO:0005886">
    <property type="term" value="C:plasma membrane"/>
    <property type="evidence" value="ECO:0007669"/>
    <property type="project" value="UniProtKB-SubCell"/>
</dbReference>
<dbReference type="NCBIfam" id="TIGR00786">
    <property type="entry name" value="dctM"/>
    <property type="match status" value="1"/>
</dbReference>
<feature type="transmembrane region" description="Helical" evidence="7">
    <location>
        <begin position="239"/>
        <end position="258"/>
    </location>
</feature>
<feature type="transmembrane region" description="Helical" evidence="7">
    <location>
        <begin position="312"/>
        <end position="342"/>
    </location>
</feature>
<organism evidence="9 10">
    <name type="scientific">Desulfofundulus thermosubterraneus DSM 16057</name>
    <dbReference type="NCBI Taxonomy" id="1121432"/>
    <lineage>
        <taxon>Bacteria</taxon>
        <taxon>Bacillati</taxon>
        <taxon>Bacillota</taxon>
        <taxon>Clostridia</taxon>
        <taxon>Eubacteriales</taxon>
        <taxon>Peptococcaceae</taxon>
        <taxon>Desulfofundulus</taxon>
    </lineage>
</organism>
<dbReference type="STRING" id="1121432.SAMN02745219_00554"/>
<comment type="subcellular location">
    <subcellularLocation>
        <location evidence="1">Cell inner membrane</location>
        <topology evidence="1">Multi-pass membrane protein</topology>
    </subcellularLocation>
</comment>
<gene>
    <name evidence="9" type="ORF">SAMN02745219_00554</name>
</gene>